<dbReference type="Gene3D" id="1.20.120.160">
    <property type="entry name" value="HPT domain"/>
    <property type="match status" value="1"/>
</dbReference>
<feature type="domain" description="Histidine kinase" evidence="12">
    <location>
        <begin position="134"/>
        <end position="384"/>
    </location>
</feature>
<evidence type="ECO:0000256" key="7">
    <source>
        <dbReference type="ARBA" id="ARBA00022741"/>
    </source>
</evidence>
<dbReference type="OrthoDB" id="293137at2157"/>
<dbReference type="PANTHER" id="PTHR43395:SF10">
    <property type="entry name" value="CHEMOTAXIS PROTEIN CHEA"/>
    <property type="match status" value="1"/>
</dbReference>
<comment type="catalytic activity">
    <reaction evidence="1">
        <text>ATP + protein L-histidine = ADP + protein N-phospho-L-histidine.</text>
        <dbReference type="EC" id="2.7.13.3"/>
    </reaction>
</comment>
<dbReference type="SMART" id="SM00073">
    <property type="entry name" value="HPT"/>
    <property type="match status" value="1"/>
</dbReference>
<dbReference type="InterPro" id="IPR005467">
    <property type="entry name" value="His_kinase_dom"/>
</dbReference>
<dbReference type="Gene3D" id="2.40.50.180">
    <property type="entry name" value="CheA-289, Domain 4"/>
    <property type="match status" value="1"/>
</dbReference>
<evidence type="ECO:0000256" key="11">
    <source>
        <dbReference type="PROSITE-ProRule" id="PRU00110"/>
    </source>
</evidence>
<evidence type="ECO:0000256" key="10">
    <source>
        <dbReference type="ARBA" id="ARBA00023012"/>
    </source>
</evidence>
<dbReference type="Gene3D" id="1.10.287.560">
    <property type="entry name" value="Histidine kinase CheA-like, homodimeric domain"/>
    <property type="match status" value="1"/>
</dbReference>
<evidence type="ECO:0000259" key="13">
    <source>
        <dbReference type="PROSITE" id="PS50851"/>
    </source>
</evidence>
<dbReference type="GO" id="GO:0005737">
    <property type="term" value="C:cytoplasm"/>
    <property type="evidence" value="ECO:0007669"/>
    <property type="project" value="InterPro"/>
</dbReference>
<dbReference type="SMART" id="SM00387">
    <property type="entry name" value="HATPase_c"/>
    <property type="match status" value="1"/>
</dbReference>
<evidence type="ECO:0000259" key="12">
    <source>
        <dbReference type="PROSITE" id="PS50109"/>
    </source>
</evidence>
<evidence type="ECO:0000313" key="16">
    <source>
        <dbReference type="Proteomes" id="UP000014065"/>
    </source>
</evidence>
<dbReference type="SUPFAM" id="SSF55874">
    <property type="entry name" value="ATPase domain of HSP90 chaperone/DNA topoisomerase II/histidine kinase"/>
    <property type="match status" value="1"/>
</dbReference>
<dbReference type="Pfam" id="PF01627">
    <property type="entry name" value="Hpt"/>
    <property type="match status" value="1"/>
</dbReference>
<dbReference type="GO" id="GO:0006935">
    <property type="term" value="P:chemotaxis"/>
    <property type="evidence" value="ECO:0007669"/>
    <property type="project" value="InterPro"/>
</dbReference>
<dbReference type="SUPFAM" id="SSF47226">
    <property type="entry name" value="Histidine-containing phosphotransfer domain, HPT domain"/>
    <property type="match status" value="1"/>
</dbReference>
<dbReference type="InterPro" id="IPR036097">
    <property type="entry name" value="HisK_dim/P_sf"/>
</dbReference>
<proteinExistence type="predicted"/>
<dbReference type="InterPro" id="IPR004358">
    <property type="entry name" value="Sig_transdc_His_kin-like_C"/>
</dbReference>
<dbReference type="CDD" id="cd00088">
    <property type="entry name" value="HPT"/>
    <property type="match status" value="1"/>
</dbReference>
<dbReference type="PROSITE" id="PS50851">
    <property type="entry name" value="CHEW"/>
    <property type="match status" value="1"/>
</dbReference>
<dbReference type="GO" id="GO:0000155">
    <property type="term" value="F:phosphorelay sensor kinase activity"/>
    <property type="evidence" value="ECO:0007669"/>
    <property type="project" value="InterPro"/>
</dbReference>
<keyword evidence="9" id="KW-0067">ATP-binding</keyword>
<keyword evidence="5 11" id="KW-0597">Phosphoprotein</keyword>
<evidence type="ECO:0000259" key="14">
    <source>
        <dbReference type="PROSITE" id="PS50894"/>
    </source>
</evidence>
<dbReference type="SMART" id="SM00260">
    <property type="entry name" value="CheW"/>
    <property type="match status" value="1"/>
</dbReference>
<dbReference type="FunFam" id="3.30.565.10:FF:000016">
    <property type="entry name" value="Chemotaxis protein CheA, putative"/>
    <property type="match status" value="1"/>
</dbReference>
<dbReference type="PANTHER" id="PTHR43395">
    <property type="entry name" value="SENSOR HISTIDINE KINASE CHEA"/>
    <property type="match status" value="1"/>
</dbReference>
<name>S2ELM4_9ARCH</name>
<accession>S2ELM4</accession>
<dbReference type="Proteomes" id="UP000014065">
    <property type="component" value="Unassembled WGS sequence"/>
</dbReference>
<feature type="domain" description="CheW-like" evidence="13">
    <location>
        <begin position="386"/>
        <end position="515"/>
    </location>
</feature>
<dbReference type="Pfam" id="PF02518">
    <property type="entry name" value="HATPase_c"/>
    <property type="match status" value="1"/>
</dbReference>
<keyword evidence="8" id="KW-0418">Kinase</keyword>
<dbReference type="EC" id="2.7.13.3" evidence="2"/>
<dbReference type="InterPro" id="IPR002545">
    <property type="entry name" value="CheW-lke_dom"/>
</dbReference>
<keyword evidence="10" id="KW-0902">Two-component regulatory system</keyword>
<keyword evidence="7" id="KW-0547">Nucleotide-binding</keyword>
<evidence type="ECO:0000256" key="3">
    <source>
        <dbReference type="ARBA" id="ARBA00021495"/>
    </source>
</evidence>
<dbReference type="AlphaFoldDB" id="S2ELM4"/>
<dbReference type="PATRIC" id="fig|859192.6.peg.1290"/>
<dbReference type="InterPro" id="IPR037006">
    <property type="entry name" value="CheA-like_homodim_sf"/>
</dbReference>
<dbReference type="InterPro" id="IPR036061">
    <property type="entry name" value="CheW-like_dom_sf"/>
</dbReference>
<evidence type="ECO:0000256" key="9">
    <source>
        <dbReference type="ARBA" id="ARBA00022840"/>
    </source>
</evidence>
<evidence type="ECO:0000256" key="8">
    <source>
        <dbReference type="ARBA" id="ARBA00022777"/>
    </source>
</evidence>
<dbReference type="SUPFAM" id="SSF50341">
    <property type="entry name" value="CheW-like"/>
    <property type="match status" value="1"/>
</dbReference>
<evidence type="ECO:0000256" key="6">
    <source>
        <dbReference type="ARBA" id="ARBA00022679"/>
    </source>
</evidence>
<feature type="domain" description="HPt" evidence="14">
    <location>
        <begin position="1"/>
        <end position="103"/>
    </location>
</feature>
<dbReference type="PROSITE" id="PS50109">
    <property type="entry name" value="HIS_KIN"/>
    <property type="match status" value="1"/>
</dbReference>
<dbReference type="SMART" id="SM01231">
    <property type="entry name" value="H-kinase_dim"/>
    <property type="match status" value="1"/>
</dbReference>
<reference evidence="15 16" key="1">
    <citation type="journal article" date="2012" name="J. Bacteriol.">
        <title>Genome Sequence of "Candidatus Nitrosoarchaeum limnia" BG20, a Low-Salinity Ammonia-Oxidizing Archaeon from the San Francisco Bay Estuary.</title>
        <authorList>
            <person name="Mosier A.C."/>
            <person name="Allen E.E."/>
            <person name="Kim M."/>
            <person name="Ferriera S."/>
            <person name="Francis C.A."/>
        </authorList>
    </citation>
    <scope>NUCLEOTIDE SEQUENCE [LARGE SCALE GENOMIC DNA]</scope>
    <source>
        <strain evidence="15 16">BG20</strain>
    </source>
</reference>
<dbReference type="RefSeq" id="WP_010192290.1">
    <property type="nucleotide sequence ID" value="NZ_AHJG01000183.1"/>
</dbReference>
<keyword evidence="16" id="KW-1185">Reference proteome</keyword>
<dbReference type="PRINTS" id="PR00344">
    <property type="entry name" value="BCTRLSENSOR"/>
</dbReference>
<dbReference type="Pfam" id="PF01584">
    <property type="entry name" value="CheW"/>
    <property type="match status" value="1"/>
</dbReference>
<dbReference type="InterPro" id="IPR051315">
    <property type="entry name" value="Bact_Chemotaxis_CheA"/>
</dbReference>
<evidence type="ECO:0000256" key="4">
    <source>
        <dbReference type="ARBA" id="ARBA00022500"/>
    </source>
</evidence>
<sequence length="515" mass="58282">MSDNNYREMYVSESLEHVTIINQTLLKLAEKPNEKSYLDQIFRSAHTVKGMASTMGYSDTVELCKNIENVFDNLRNGLEKLTPHITDILFTFVNLLQQMITDEKFRVDLEPYLKKLKNPGDEIQYLFAHKNTSSISPTIRVKMTDLDTLVNSVGELMISKMRLKQTIDDKNYEESKQILYDIDHLITDLQHRSMQIRLVPVNQIFNRFSLTVRDISKRLGKEIHLEMDDSGINLDRSILDSITEPLLHILRNCADHGIESAEERKKHKKSEKGNISLTASRKGEHILITVKDDGKGIDEEKVKQKAIEKKIITQDEANKLNHQEAIQLIGAPGLSTSEEITDISGRGVGMDVVISQVETVGGSVKIYSEKNVGTTIILSIPMNISIIKGLIIIVSNQQFVLPISNILTTIKIKSNDVFSLHGNKVINFENQIIPLIELDKLLCIDKKEPNKDSVTIIIIENNEKKYGLIIDKFERNQDVVIKKLDDNTYSGLFSNATILPDGKVSLVLEPSLLIH</sequence>
<protein>
    <recommendedName>
        <fullName evidence="3">Chemotaxis protein CheA</fullName>
        <ecNumber evidence="2">2.7.13.3</ecNumber>
    </recommendedName>
</protein>
<dbReference type="InterPro" id="IPR036641">
    <property type="entry name" value="HPT_dom_sf"/>
</dbReference>
<evidence type="ECO:0000313" key="15">
    <source>
        <dbReference type="EMBL" id="EPA05472.1"/>
    </source>
</evidence>
<organism evidence="15 16">
    <name type="scientific">Candidatus Nitrosarchaeum limnium BG20</name>
    <dbReference type="NCBI Taxonomy" id="859192"/>
    <lineage>
        <taxon>Archaea</taxon>
        <taxon>Nitrososphaerota</taxon>
        <taxon>Nitrososphaeria</taxon>
        <taxon>Nitrosopumilales</taxon>
        <taxon>Nitrosopumilaceae</taxon>
        <taxon>Nitrosarchaeum</taxon>
    </lineage>
</organism>
<keyword evidence="4" id="KW-0145">Chemotaxis</keyword>
<evidence type="ECO:0000256" key="5">
    <source>
        <dbReference type="ARBA" id="ARBA00022553"/>
    </source>
</evidence>
<feature type="modified residue" description="Phosphohistidine" evidence="11">
    <location>
        <position position="46"/>
    </location>
</feature>
<dbReference type="InterPro" id="IPR004105">
    <property type="entry name" value="CheA-like_dim"/>
</dbReference>
<dbReference type="SUPFAM" id="SSF47384">
    <property type="entry name" value="Homodimeric domain of signal transducing histidine kinase"/>
    <property type="match status" value="1"/>
</dbReference>
<dbReference type="InterPro" id="IPR036890">
    <property type="entry name" value="HATPase_C_sf"/>
</dbReference>
<dbReference type="Gene3D" id="3.30.565.10">
    <property type="entry name" value="Histidine kinase-like ATPase, C-terminal domain"/>
    <property type="match status" value="1"/>
</dbReference>
<dbReference type="PROSITE" id="PS50894">
    <property type="entry name" value="HPT"/>
    <property type="match status" value="1"/>
</dbReference>
<dbReference type="InterPro" id="IPR008207">
    <property type="entry name" value="Sig_transdc_His_kin_Hpt_dom"/>
</dbReference>
<keyword evidence="6" id="KW-0808">Transferase</keyword>
<gene>
    <name evidence="15" type="ORF">BG20_I0857</name>
</gene>
<evidence type="ECO:0000256" key="1">
    <source>
        <dbReference type="ARBA" id="ARBA00000085"/>
    </source>
</evidence>
<evidence type="ECO:0000256" key="2">
    <source>
        <dbReference type="ARBA" id="ARBA00012438"/>
    </source>
</evidence>
<dbReference type="InterPro" id="IPR003594">
    <property type="entry name" value="HATPase_dom"/>
</dbReference>
<dbReference type="Pfam" id="PF02895">
    <property type="entry name" value="H-kinase_dim"/>
    <property type="match status" value="1"/>
</dbReference>
<comment type="caution">
    <text evidence="15">The sequence shown here is derived from an EMBL/GenBank/DDBJ whole genome shotgun (WGS) entry which is preliminary data.</text>
</comment>
<dbReference type="EMBL" id="AHJG01000183">
    <property type="protein sequence ID" value="EPA05472.1"/>
    <property type="molecule type" value="Genomic_DNA"/>
</dbReference>